<evidence type="ECO:0000259" key="4">
    <source>
        <dbReference type="SMART" id="SM00563"/>
    </source>
</evidence>
<dbReference type="EMBL" id="CP097463">
    <property type="protein sequence ID" value="WAX59268.1"/>
    <property type="molecule type" value="Genomic_DNA"/>
</dbReference>
<feature type="transmembrane region" description="Helical" evidence="3">
    <location>
        <begin position="15"/>
        <end position="33"/>
    </location>
</feature>
<evidence type="ECO:0000256" key="2">
    <source>
        <dbReference type="ARBA" id="ARBA00023315"/>
    </source>
</evidence>
<evidence type="ECO:0000256" key="3">
    <source>
        <dbReference type="SAM" id="Phobius"/>
    </source>
</evidence>
<dbReference type="CDD" id="cd07989">
    <property type="entry name" value="LPLAT_AGPAT-like"/>
    <property type="match status" value="1"/>
</dbReference>
<keyword evidence="3" id="KW-1133">Transmembrane helix</keyword>
<protein>
    <submittedName>
        <fullName evidence="5">1-acyl-sn-glycerol-3-phosphate acyltransferase</fullName>
    </submittedName>
</protein>
<reference evidence="5" key="1">
    <citation type="submission" date="2022-05" db="EMBL/GenBank/DDBJ databases">
        <title>Jatrophihabitans sp. SB3-54 whole genome sequence.</title>
        <authorList>
            <person name="Suh M.K."/>
            <person name="Eom M.K."/>
            <person name="Kim J.S."/>
            <person name="Kim H.S."/>
            <person name="Do H.E."/>
            <person name="Shin Y.K."/>
            <person name="Lee J.-S."/>
        </authorList>
    </citation>
    <scope>NUCLEOTIDE SEQUENCE</scope>
    <source>
        <strain evidence="5">SB3-54</strain>
    </source>
</reference>
<dbReference type="SUPFAM" id="SSF69593">
    <property type="entry name" value="Glycerol-3-phosphate (1)-acyltransferase"/>
    <property type="match status" value="1"/>
</dbReference>
<keyword evidence="2 5" id="KW-0012">Acyltransferase</keyword>
<dbReference type="SMART" id="SM00563">
    <property type="entry name" value="PlsC"/>
    <property type="match status" value="1"/>
</dbReference>
<evidence type="ECO:0000313" key="5">
    <source>
        <dbReference type="EMBL" id="WAX59268.1"/>
    </source>
</evidence>
<keyword evidence="3" id="KW-0812">Transmembrane</keyword>
<dbReference type="Proteomes" id="UP001164693">
    <property type="component" value="Chromosome"/>
</dbReference>
<gene>
    <name evidence="5" type="ORF">M6B22_03500</name>
</gene>
<dbReference type="GO" id="GO:0016746">
    <property type="term" value="F:acyltransferase activity"/>
    <property type="evidence" value="ECO:0007669"/>
    <property type="project" value="UniProtKB-KW"/>
</dbReference>
<organism evidence="5 6">
    <name type="scientific">Jatrophihabitans cynanchi</name>
    <dbReference type="NCBI Taxonomy" id="2944128"/>
    <lineage>
        <taxon>Bacteria</taxon>
        <taxon>Bacillati</taxon>
        <taxon>Actinomycetota</taxon>
        <taxon>Actinomycetes</taxon>
        <taxon>Jatrophihabitantales</taxon>
        <taxon>Jatrophihabitantaceae</taxon>
        <taxon>Jatrophihabitans</taxon>
    </lineage>
</organism>
<keyword evidence="6" id="KW-1185">Reference proteome</keyword>
<dbReference type="PANTHER" id="PTHR10434:SF55">
    <property type="entry name" value="POSSIBLE ACYLTRANSFERASE"/>
    <property type="match status" value="1"/>
</dbReference>
<proteinExistence type="predicted"/>
<name>A0ABY7K444_9ACTN</name>
<sequence>MTRKLRRPGYGERVGWAWGIVIAVLYVPFSTLVKIRYRNLEKLPQTGPAIVVVNHVSHVDPFLVAKMVLDGARRPRFLAKDTIFAVPVVGAAMRAMGHIPVKRGSVDARESLAAAVQSLAAGGVIVLHPEGTVTRDPDGWPMTGKTGAARLWTLSPDVPVVPIAQWGVQQQIDLYRKKVKLVPRPRHVLSIGDPIDLSAFRDRAPNAAALHEITEVIMRRLRQDVAELRGVPAPEGKLFRWSRATRKGAG</sequence>
<dbReference type="PANTHER" id="PTHR10434">
    <property type="entry name" value="1-ACYL-SN-GLYCEROL-3-PHOSPHATE ACYLTRANSFERASE"/>
    <property type="match status" value="1"/>
</dbReference>
<dbReference type="RefSeq" id="WP_269445806.1">
    <property type="nucleotide sequence ID" value="NZ_CP097463.1"/>
</dbReference>
<evidence type="ECO:0000313" key="6">
    <source>
        <dbReference type="Proteomes" id="UP001164693"/>
    </source>
</evidence>
<evidence type="ECO:0000256" key="1">
    <source>
        <dbReference type="ARBA" id="ARBA00022679"/>
    </source>
</evidence>
<keyword evidence="1" id="KW-0808">Transferase</keyword>
<accession>A0ABY7K444</accession>
<dbReference type="InterPro" id="IPR002123">
    <property type="entry name" value="Plipid/glycerol_acylTrfase"/>
</dbReference>
<feature type="domain" description="Phospholipid/glycerol acyltransferase" evidence="4">
    <location>
        <begin position="49"/>
        <end position="168"/>
    </location>
</feature>
<keyword evidence="3" id="KW-0472">Membrane</keyword>
<dbReference type="Pfam" id="PF01553">
    <property type="entry name" value="Acyltransferase"/>
    <property type="match status" value="1"/>
</dbReference>